<dbReference type="InterPro" id="IPR029052">
    <property type="entry name" value="Metallo-depent_PP-like"/>
</dbReference>
<comment type="caution">
    <text evidence="2">The sequence shown here is derived from an EMBL/GenBank/DDBJ whole genome shotgun (WGS) entry which is preliminary data.</text>
</comment>
<evidence type="ECO:0000313" key="3">
    <source>
        <dbReference type="Proteomes" id="UP000239388"/>
    </source>
</evidence>
<reference evidence="2 3" key="1">
    <citation type="submission" date="2018-02" db="EMBL/GenBank/DDBJ databases">
        <title>Comparative genomes isolates from brazilian mangrove.</title>
        <authorList>
            <person name="Araujo J.E."/>
            <person name="Taketani R.G."/>
            <person name="Silva M.C.P."/>
            <person name="Loureco M.V."/>
            <person name="Andreote F.D."/>
        </authorList>
    </citation>
    <scope>NUCLEOTIDE SEQUENCE [LARGE SCALE GENOMIC DNA]</scope>
    <source>
        <strain evidence="2 3">NAP PRIS-MGV</strain>
    </source>
</reference>
<evidence type="ECO:0000259" key="1">
    <source>
        <dbReference type="Pfam" id="PF00149"/>
    </source>
</evidence>
<gene>
    <name evidence="2" type="ORF">C5Y98_30340</name>
</gene>
<dbReference type="RefSeq" id="WP_105360198.1">
    <property type="nucleotide sequence ID" value="NZ_PUIB01000031.1"/>
</dbReference>
<protein>
    <recommendedName>
        <fullName evidence="1">Calcineurin-like phosphoesterase domain-containing protein</fullName>
    </recommendedName>
</protein>
<dbReference type="Gene3D" id="3.60.21.10">
    <property type="match status" value="1"/>
</dbReference>
<accession>A0A2S8F3L2</accession>
<dbReference type="Proteomes" id="UP000239388">
    <property type="component" value="Unassembled WGS sequence"/>
</dbReference>
<organism evidence="2 3">
    <name type="scientific">Blastopirellula marina</name>
    <dbReference type="NCBI Taxonomy" id="124"/>
    <lineage>
        <taxon>Bacteria</taxon>
        <taxon>Pseudomonadati</taxon>
        <taxon>Planctomycetota</taxon>
        <taxon>Planctomycetia</taxon>
        <taxon>Pirellulales</taxon>
        <taxon>Pirellulaceae</taxon>
        <taxon>Blastopirellula</taxon>
    </lineage>
</organism>
<evidence type="ECO:0000313" key="2">
    <source>
        <dbReference type="EMBL" id="PQO26524.1"/>
    </source>
</evidence>
<dbReference type="AlphaFoldDB" id="A0A2S8F3L2"/>
<sequence>MSVETSLADQVITRYEKAAEINRSNPNRSGNLVTLPAGGGAADVMVTADLHGNRRNFQRILELAALDVNLDRHLVLQEVCHGGPTYPQGGGCMSHLMLEDVAQLVCEYPYRVHFMLSNHELAEMVDFPILKGGKMLNLMFRAGLQEMYGNRTADVRDAYLHFLRSLPIGVKAGERLLICHSLPEKCDQRPFNPEVFERPLADEDLACQGDVGRLVWGRDFRQENADAFAEQTGAQYFLTGHEPSTDGFQTPNSRQVILDCCGQNGCYAIVPVDDQISYGKLLAEVQRLHKPAPYPYGM</sequence>
<dbReference type="OrthoDB" id="272116at2"/>
<dbReference type="InterPro" id="IPR004843">
    <property type="entry name" value="Calcineurin-like_PHP"/>
</dbReference>
<dbReference type="Pfam" id="PF00149">
    <property type="entry name" value="Metallophos"/>
    <property type="match status" value="1"/>
</dbReference>
<dbReference type="GO" id="GO:0016787">
    <property type="term" value="F:hydrolase activity"/>
    <property type="evidence" value="ECO:0007669"/>
    <property type="project" value="InterPro"/>
</dbReference>
<feature type="domain" description="Calcineurin-like phosphoesterase" evidence="1">
    <location>
        <begin position="44"/>
        <end position="243"/>
    </location>
</feature>
<dbReference type="SUPFAM" id="SSF56300">
    <property type="entry name" value="Metallo-dependent phosphatases"/>
    <property type="match status" value="1"/>
</dbReference>
<dbReference type="EMBL" id="PUIB01000031">
    <property type="protein sequence ID" value="PQO26524.1"/>
    <property type="molecule type" value="Genomic_DNA"/>
</dbReference>
<proteinExistence type="predicted"/>
<name>A0A2S8F3L2_9BACT</name>